<dbReference type="PANTHER" id="PTHR36480">
    <property type="entry name" value="OS06G0118900 PROTEIN-RELATED"/>
    <property type="match status" value="1"/>
</dbReference>
<keyword evidence="1" id="KW-0472">Membrane</keyword>
<accession>A0A1E5W636</accession>
<evidence type="ECO:0008006" key="4">
    <source>
        <dbReference type="Google" id="ProtNLM"/>
    </source>
</evidence>
<keyword evidence="1" id="KW-0812">Transmembrane</keyword>
<feature type="transmembrane region" description="Helical" evidence="1">
    <location>
        <begin position="21"/>
        <end position="42"/>
    </location>
</feature>
<protein>
    <recommendedName>
        <fullName evidence="4">Late embryogenesis abundant protein LEA-2 subgroup domain-containing protein</fullName>
    </recommendedName>
</protein>
<dbReference type="EMBL" id="LWDX02020526">
    <property type="protein sequence ID" value="OEL32708.1"/>
    <property type="molecule type" value="Genomic_DNA"/>
</dbReference>
<gene>
    <name evidence="2" type="ORF">BAE44_0006268</name>
</gene>
<comment type="caution">
    <text evidence="2">The sequence shown here is derived from an EMBL/GenBank/DDBJ whole genome shotgun (WGS) entry which is preliminary data.</text>
</comment>
<proteinExistence type="predicted"/>
<reference evidence="2 3" key="1">
    <citation type="submission" date="2016-09" db="EMBL/GenBank/DDBJ databases">
        <title>The draft genome of Dichanthelium oligosanthes: A C3 panicoid grass species.</title>
        <authorList>
            <person name="Studer A.J."/>
            <person name="Schnable J.C."/>
            <person name="Brutnell T.P."/>
        </authorList>
    </citation>
    <scope>NUCLEOTIDE SEQUENCE [LARGE SCALE GENOMIC DNA]</scope>
    <source>
        <strain evidence="3">cv. Kellogg 1175</strain>
        <tissue evidence="2">Leaf</tissue>
    </source>
</reference>
<evidence type="ECO:0000313" key="3">
    <source>
        <dbReference type="Proteomes" id="UP000095767"/>
    </source>
</evidence>
<keyword evidence="1" id="KW-1133">Transmembrane helix</keyword>
<keyword evidence="3" id="KW-1185">Reference proteome</keyword>
<evidence type="ECO:0000313" key="2">
    <source>
        <dbReference type="EMBL" id="OEL32708.1"/>
    </source>
</evidence>
<organism evidence="2 3">
    <name type="scientific">Dichanthelium oligosanthes</name>
    <dbReference type="NCBI Taxonomy" id="888268"/>
    <lineage>
        <taxon>Eukaryota</taxon>
        <taxon>Viridiplantae</taxon>
        <taxon>Streptophyta</taxon>
        <taxon>Embryophyta</taxon>
        <taxon>Tracheophyta</taxon>
        <taxon>Spermatophyta</taxon>
        <taxon>Magnoliopsida</taxon>
        <taxon>Liliopsida</taxon>
        <taxon>Poales</taxon>
        <taxon>Poaceae</taxon>
        <taxon>PACMAD clade</taxon>
        <taxon>Panicoideae</taxon>
        <taxon>Panicodae</taxon>
        <taxon>Paniceae</taxon>
        <taxon>Dichantheliinae</taxon>
        <taxon>Dichanthelium</taxon>
    </lineage>
</organism>
<evidence type="ECO:0000256" key="1">
    <source>
        <dbReference type="SAM" id="Phobius"/>
    </source>
</evidence>
<dbReference type="PANTHER" id="PTHR36480:SF10">
    <property type="entry name" value="LATE EMBRYOGENESIS ABUNDANT PROTEIN LEA-2 SUBGROUP DOMAIN-CONTAINING PROTEIN"/>
    <property type="match status" value="1"/>
</dbReference>
<dbReference type="OrthoDB" id="629996at2759"/>
<dbReference type="AlphaFoldDB" id="A0A1E5W636"/>
<sequence>MAAAGGDDDDGKNSTFRWIHAARYAVALVVTVLIVSVIVNAIKVVLRSDPLHLSVVGGHVSTGRLPSPSPSPSPSPPHLLDKQVALDFNLRAQNPSGRARMYYVGITAYFFDNKTSSSTSDLLYECMVATGVKDIAVLQQEATDTIVRVHVSRDNMPEYFKSLYDGGRMSGVTLRLNGSLITEVTSKFKVNKTRVTTYYCKELLFGGDPRDEAFKNRQDVLCSYE</sequence>
<dbReference type="Proteomes" id="UP000095767">
    <property type="component" value="Unassembled WGS sequence"/>
</dbReference>
<name>A0A1E5W636_9POAL</name>